<dbReference type="Pfam" id="PF01163">
    <property type="entry name" value="RIO1"/>
    <property type="match status" value="1"/>
</dbReference>
<feature type="domain" description="RIO-type" evidence="9">
    <location>
        <begin position="12"/>
        <end position="111"/>
    </location>
</feature>
<dbReference type="EMBL" id="BART01008155">
    <property type="protein sequence ID" value="GAG69633.1"/>
    <property type="molecule type" value="Genomic_DNA"/>
</dbReference>
<evidence type="ECO:0000259" key="9">
    <source>
        <dbReference type="Pfam" id="PF01163"/>
    </source>
</evidence>
<dbReference type="EC" id="2.7.11.1" evidence="1"/>
<evidence type="ECO:0000256" key="7">
    <source>
        <dbReference type="ARBA" id="ARBA00047899"/>
    </source>
</evidence>
<gene>
    <name evidence="10" type="ORF">S01H4_18403</name>
</gene>
<dbReference type="InterPro" id="IPR011009">
    <property type="entry name" value="Kinase-like_dom_sf"/>
</dbReference>
<protein>
    <recommendedName>
        <fullName evidence="1">non-specific serine/threonine protein kinase</fullName>
        <ecNumber evidence="1">2.7.11.1</ecNumber>
    </recommendedName>
</protein>
<keyword evidence="3" id="KW-0808">Transferase</keyword>
<evidence type="ECO:0000256" key="6">
    <source>
        <dbReference type="ARBA" id="ARBA00022840"/>
    </source>
</evidence>
<accession>X1AAC2</accession>
<dbReference type="InterPro" id="IPR018934">
    <property type="entry name" value="RIO_dom"/>
</dbReference>
<organism evidence="10">
    <name type="scientific">marine sediment metagenome</name>
    <dbReference type="NCBI Taxonomy" id="412755"/>
    <lineage>
        <taxon>unclassified sequences</taxon>
        <taxon>metagenomes</taxon>
        <taxon>ecological metagenomes</taxon>
    </lineage>
</organism>
<keyword evidence="4" id="KW-0547">Nucleotide-binding</keyword>
<evidence type="ECO:0000256" key="5">
    <source>
        <dbReference type="ARBA" id="ARBA00022777"/>
    </source>
</evidence>
<dbReference type="GO" id="GO:0004674">
    <property type="term" value="F:protein serine/threonine kinase activity"/>
    <property type="evidence" value="ECO:0007669"/>
    <property type="project" value="UniProtKB-KW"/>
</dbReference>
<evidence type="ECO:0000256" key="3">
    <source>
        <dbReference type="ARBA" id="ARBA00022679"/>
    </source>
</evidence>
<comment type="catalytic activity">
    <reaction evidence="7">
        <text>L-threonyl-[protein] + ATP = O-phospho-L-threonyl-[protein] + ADP + H(+)</text>
        <dbReference type="Rhea" id="RHEA:46608"/>
        <dbReference type="Rhea" id="RHEA-COMP:11060"/>
        <dbReference type="Rhea" id="RHEA-COMP:11605"/>
        <dbReference type="ChEBI" id="CHEBI:15378"/>
        <dbReference type="ChEBI" id="CHEBI:30013"/>
        <dbReference type="ChEBI" id="CHEBI:30616"/>
        <dbReference type="ChEBI" id="CHEBI:61977"/>
        <dbReference type="ChEBI" id="CHEBI:456216"/>
        <dbReference type="EC" id="2.7.11.1"/>
    </reaction>
</comment>
<name>X1AAC2_9ZZZZ</name>
<evidence type="ECO:0000256" key="2">
    <source>
        <dbReference type="ARBA" id="ARBA00022527"/>
    </source>
</evidence>
<reference evidence="10" key="1">
    <citation type="journal article" date="2014" name="Front. Microbiol.">
        <title>High frequency of phylogenetically diverse reductive dehalogenase-homologous genes in deep subseafloor sedimentary metagenomes.</title>
        <authorList>
            <person name="Kawai M."/>
            <person name="Futagami T."/>
            <person name="Toyoda A."/>
            <person name="Takaki Y."/>
            <person name="Nishi S."/>
            <person name="Hori S."/>
            <person name="Arai W."/>
            <person name="Tsubouchi T."/>
            <person name="Morono Y."/>
            <person name="Uchiyama I."/>
            <person name="Ito T."/>
            <person name="Fujiyama A."/>
            <person name="Inagaki F."/>
            <person name="Takami H."/>
        </authorList>
    </citation>
    <scope>NUCLEOTIDE SEQUENCE</scope>
    <source>
        <strain evidence="10">Expedition CK06-06</strain>
    </source>
</reference>
<comment type="catalytic activity">
    <reaction evidence="8">
        <text>L-seryl-[protein] + ATP = O-phospho-L-seryl-[protein] + ADP + H(+)</text>
        <dbReference type="Rhea" id="RHEA:17989"/>
        <dbReference type="Rhea" id="RHEA-COMP:9863"/>
        <dbReference type="Rhea" id="RHEA-COMP:11604"/>
        <dbReference type="ChEBI" id="CHEBI:15378"/>
        <dbReference type="ChEBI" id="CHEBI:29999"/>
        <dbReference type="ChEBI" id="CHEBI:30616"/>
        <dbReference type="ChEBI" id="CHEBI:83421"/>
        <dbReference type="ChEBI" id="CHEBI:456216"/>
        <dbReference type="EC" id="2.7.11.1"/>
    </reaction>
</comment>
<comment type="caution">
    <text evidence="10">The sequence shown here is derived from an EMBL/GenBank/DDBJ whole genome shotgun (WGS) entry which is preliminary data.</text>
</comment>
<keyword evidence="6" id="KW-0067">ATP-binding</keyword>
<dbReference type="AlphaFoldDB" id="X1AAC2"/>
<evidence type="ECO:0000256" key="1">
    <source>
        <dbReference type="ARBA" id="ARBA00012513"/>
    </source>
</evidence>
<feature type="non-terminal residue" evidence="10">
    <location>
        <position position="1"/>
    </location>
</feature>
<evidence type="ECO:0000256" key="4">
    <source>
        <dbReference type="ARBA" id="ARBA00022741"/>
    </source>
</evidence>
<sequence>APMGWGLGRLLRRAMLRNEYRVYSRLSGVAGVPRCYGLVDGCYLVLEFIDGVPVRSARITDRDVFFKALLNLIKELHKAGVAHTDLKKKDNLLVVEGHTPCVIDFGVAVIRKSGFAPLNRYLYNLASKFDFNAWVKLKYDGKYEDMVDEDRKYFNRTVVEKVSRWIKDTYLSIKEGLRGER</sequence>
<evidence type="ECO:0000256" key="8">
    <source>
        <dbReference type="ARBA" id="ARBA00048679"/>
    </source>
</evidence>
<proteinExistence type="predicted"/>
<dbReference type="GO" id="GO:0005524">
    <property type="term" value="F:ATP binding"/>
    <property type="evidence" value="ECO:0007669"/>
    <property type="project" value="UniProtKB-KW"/>
</dbReference>
<keyword evidence="5" id="KW-0418">Kinase</keyword>
<evidence type="ECO:0000313" key="10">
    <source>
        <dbReference type="EMBL" id="GAG69633.1"/>
    </source>
</evidence>
<keyword evidence="2" id="KW-0723">Serine/threonine-protein kinase</keyword>
<dbReference type="Gene3D" id="1.10.510.10">
    <property type="entry name" value="Transferase(Phosphotransferase) domain 1"/>
    <property type="match status" value="1"/>
</dbReference>
<dbReference type="SUPFAM" id="SSF56112">
    <property type="entry name" value="Protein kinase-like (PK-like)"/>
    <property type="match status" value="1"/>
</dbReference>